<proteinExistence type="predicted"/>
<dbReference type="EMBL" id="CP017634">
    <property type="protein sequence ID" value="ATW25234.1"/>
    <property type="molecule type" value="Genomic_DNA"/>
</dbReference>
<protein>
    <submittedName>
        <fullName evidence="1">Uncharacterized protein</fullName>
    </submittedName>
</protein>
<dbReference type="AlphaFoldDB" id="A0A3G1KS66"/>
<keyword evidence="2" id="KW-1185">Reference proteome</keyword>
<evidence type="ECO:0000313" key="1">
    <source>
        <dbReference type="EMBL" id="ATW25234.1"/>
    </source>
</evidence>
<dbReference type="InterPro" id="IPR045706">
    <property type="entry name" value="DUF6062"/>
</dbReference>
<dbReference type="KEGG" id="fwa:DCMF_11060"/>
<reference evidence="1 2" key="1">
    <citation type="submission" date="2016-10" db="EMBL/GenBank/DDBJ databases">
        <title>Complete Genome Sequence of Peptococcaceae strain DCMF.</title>
        <authorList>
            <person name="Edwards R.J."/>
            <person name="Holland S.I."/>
            <person name="Deshpande N.P."/>
            <person name="Wong Y.K."/>
            <person name="Ertan H."/>
            <person name="Manefield M."/>
            <person name="Russell T.L."/>
            <person name="Lee M.J."/>
        </authorList>
    </citation>
    <scope>NUCLEOTIDE SEQUENCE [LARGE SCALE GENOMIC DNA]</scope>
    <source>
        <strain evidence="1 2">DCMF</strain>
    </source>
</reference>
<name>A0A3G1KS66_FORW1</name>
<evidence type="ECO:0000313" key="2">
    <source>
        <dbReference type="Proteomes" id="UP000323521"/>
    </source>
</evidence>
<gene>
    <name evidence="1" type="ORF">DCMF_11060</name>
</gene>
<sequence>MEYDLESAFKQPGCPICTMIKKSMDSYFRWFENESDHLLELLISLSRGGFCRDHAQQVAASVKSDLNYTYAFIIRTRQKEIKQFLQETALIQKKIFPYREKNDPHRELNRIISSEPCPVCDLIQKTGTYGSAMIARKFEDPINRELYRESAGLCWEHCANTLLIAPPEIGLFLLEDHLQRLEDLNREFREFFRKQDYRFDHEPKGKEQTAWVRAMELLNGRPYSF</sequence>
<organism evidence="1 2">
    <name type="scientific">Formimonas warabiya</name>
    <dbReference type="NCBI Taxonomy" id="1761012"/>
    <lineage>
        <taxon>Bacteria</taxon>
        <taxon>Bacillati</taxon>
        <taxon>Bacillota</taxon>
        <taxon>Clostridia</taxon>
        <taxon>Eubacteriales</taxon>
        <taxon>Peptococcaceae</taxon>
        <taxon>Candidatus Formimonas</taxon>
    </lineage>
</organism>
<dbReference type="RefSeq" id="WP_148134492.1">
    <property type="nucleotide sequence ID" value="NZ_CP017634.1"/>
</dbReference>
<dbReference type="OrthoDB" id="9810814at2"/>
<accession>A0A3G1KS66</accession>
<dbReference type="Proteomes" id="UP000323521">
    <property type="component" value="Chromosome"/>
</dbReference>
<dbReference type="Pfam" id="PF19538">
    <property type="entry name" value="DUF6062"/>
    <property type="match status" value="1"/>
</dbReference>